<dbReference type="GO" id="GO:0071944">
    <property type="term" value="C:cell periphery"/>
    <property type="evidence" value="ECO:0007669"/>
    <property type="project" value="UniProtKB-ARBA"/>
</dbReference>
<evidence type="ECO:0000256" key="4">
    <source>
        <dbReference type="ARBA" id="ARBA00023136"/>
    </source>
</evidence>
<name>A0A3F3QC11_9EURO</name>
<evidence type="ECO:0000256" key="6">
    <source>
        <dbReference type="SAM" id="Phobius"/>
    </source>
</evidence>
<evidence type="ECO:0000256" key="1">
    <source>
        <dbReference type="ARBA" id="ARBA00004167"/>
    </source>
</evidence>
<evidence type="ECO:0000256" key="5">
    <source>
        <dbReference type="SAM" id="MobiDB-lite"/>
    </source>
</evidence>
<comment type="subcellular location">
    <subcellularLocation>
        <location evidence="1">Membrane</location>
        <topology evidence="1">Single-pass membrane protein</topology>
    </subcellularLocation>
</comment>
<dbReference type="AlphaFoldDB" id="A0A3F3QC11"/>
<evidence type="ECO:0000256" key="3">
    <source>
        <dbReference type="ARBA" id="ARBA00022989"/>
    </source>
</evidence>
<organism evidence="7 8">
    <name type="scientific">Aspergillus welwitschiae</name>
    <dbReference type="NCBI Taxonomy" id="1341132"/>
    <lineage>
        <taxon>Eukaryota</taxon>
        <taxon>Fungi</taxon>
        <taxon>Dikarya</taxon>
        <taxon>Ascomycota</taxon>
        <taxon>Pezizomycotina</taxon>
        <taxon>Eurotiomycetes</taxon>
        <taxon>Eurotiomycetidae</taxon>
        <taxon>Eurotiales</taxon>
        <taxon>Aspergillaceae</taxon>
        <taxon>Aspergillus</taxon>
        <taxon>Aspergillus subgen. Circumdati</taxon>
    </lineage>
</organism>
<keyword evidence="8" id="KW-1185">Reference proteome</keyword>
<feature type="region of interest" description="Disordered" evidence="5">
    <location>
        <begin position="122"/>
        <end position="294"/>
    </location>
</feature>
<dbReference type="GO" id="GO:0016020">
    <property type="term" value="C:membrane"/>
    <property type="evidence" value="ECO:0007669"/>
    <property type="project" value="UniProtKB-SubCell"/>
</dbReference>
<dbReference type="Proteomes" id="UP000253729">
    <property type="component" value="Unassembled WGS sequence"/>
</dbReference>
<protein>
    <submittedName>
        <fullName evidence="7">Uncharacterized protein</fullName>
    </submittedName>
</protein>
<proteinExistence type="predicted"/>
<evidence type="ECO:0000313" key="7">
    <source>
        <dbReference type="EMBL" id="RDH36667.1"/>
    </source>
</evidence>
<dbReference type="GeneID" id="38132020"/>
<evidence type="ECO:0000313" key="8">
    <source>
        <dbReference type="Proteomes" id="UP000253729"/>
    </source>
</evidence>
<keyword evidence="4 6" id="KW-0472">Membrane</keyword>
<reference evidence="7 8" key="1">
    <citation type="submission" date="2018-07" db="EMBL/GenBank/DDBJ databases">
        <title>The genomes of Aspergillus section Nigri reveals drivers in fungal speciation.</title>
        <authorList>
            <consortium name="DOE Joint Genome Institute"/>
            <person name="Vesth T.C."/>
            <person name="Nybo J."/>
            <person name="Theobald S."/>
            <person name="Brandl J."/>
            <person name="Frisvad J.C."/>
            <person name="Nielsen K.F."/>
            <person name="Lyhne E.K."/>
            <person name="Kogle M.E."/>
            <person name="Kuo A."/>
            <person name="Riley R."/>
            <person name="Clum A."/>
            <person name="Nolan M."/>
            <person name="Lipzen A."/>
            <person name="Salamov A."/>
            <person name="Henrissat B."/>
            <person name="Wiebenga A."/>
            <person name="De vries R.P."/>
            <person name="Grigoriev I.V."/>
            <person name="Mortensen U.H."/>
            <person name="Andersen M.R."/>
            <person name="Baker S.E."/>
        </authorList>
    </citation>
    <scope>NUCLEOTIDE SEQUENCE [LARGE SCALE GENOMIC DNA]</scope>
    <source>
        <strain evidence="7 8">CBS 139.54b</strain>
    </source>
</reference>
<sequence length="294" mass="31823">MSGSPNSFPSWGGYSFNGWDRIKFEDLDKVKGQTTIHSHGGSFRCSSLNSLRDGDDDDDDDNNTRRRRDNNNNNNNGAFQGAYTCTDSSSSGLSAGAKAGIAIAVIVLVLLILVGVWMMYRKQRKRRRRRNDDQSQMMYTPVGVGLRGGGGSSNRDEESSAGDEKPVTGVPNPAVLRQNSDSVNALSAIPRKPISPPPPSNEMNRESMVSMSTSPPLPAALVPGDRSSASPPNDADGRSLFLHPIPRRRPSETDVPLLDSGDVHEAPGSPVQRPTFELDAGPVRGMHQQPIHHE</sequence>
<dbReference type="RefSeq" id="XP_026629689.1">
    <property type="nucleotide sequence ID" value="XM_026763664.1"/>
</dbReference>
<accession>A0A3F3QC11</accession>
<keyword evidence="2 6" id="KW-0812">Transmembrane</keyword>
<dbReference type="EMBL" id="KZ852037">
    <property type="protein sequence ID" value="RDH36667.1"/>
    <property type="molecule type" value="Genomic_DNA"/>
</dbReference>
<feature type="transmembrane region" description="Helical" evidence="6">
    <location>
        <begin position="99"/>
        <end position="120"/>
    </location>
</feature>
<feature type="region of interest" description="Disordered" evidence="5">
    <location>
        <begin position="47"/>
        <end position="82"/>
    </location>
</feature>
<dbReference type="STRING" id="1341132.A0A3F3QC11"/>
<dbReference type="PANTHER" id="PTHR15549">
    <property type="entry name" value="PAIRED IMMUNOGLOBULIN-LIKE TYPE 2 RECEPTOR"/>
    <property type="match status" value="1"/>
</dbReference>
<feature type="compositionally biased region" description="Basic and acidic residues" evidence="5">
    <location>
        <begin position="154"/>
        <end position="166"/>
    </location>
</feature>
<gene>
    <name evidence="7" type="ORF">BDQ94DRAFT_115925</name>
</gene>
<keyword evidence="3 6" id="KW-1133">Transmembrane helix</keyword>
<evidence type="ECO:0000256" key="2">
    <source>
        <dbReference type="ARBA" id="ARBA00022692"/>
    </source>
</evidence>
<dbReference type="InterPro" id="IPR051694">
    <property type="entry name" value="Immunoregulatory_rcpt-like"/>
</dbReference>
<dbReference type="PANTHER" id="PTHR15549:SF30">
    <property type="entry name" value="MID2 DOMAIN-CONTAINING PROTEIN"/>
    <property type="match status" value="1"/>
</dbReference>